<protein>
    <submittedName>
        <fullName evidence="2">Uncharacterized protein</fullName>
    </submittedName>
</protein>
<feature type="compositionally biased region" description="Basic and acidic residues" evidence="1">
    <location>
        <begin position="573"/>
        <end position="584"/>
    </location>
</feature>
<evidence type="ECO:0000256" key="1">
    <source>
        <dbReference type="SAM" id="MobiDB-lite"/>
    </source>
</evidence>
<accession>A0AAD7F0D7</accession>
<gene>
    <name evidence="2" type="ORF">DFH08DRAFT_953669</name>
</gene>
<evidence type="ECO:0000313" key="3">
    <source>
        <dbReference type="Proteomes" id="UP001218218"/>
    </source>
</evidence>
<dbReference type="Proteomes" id="UP001218218">
    <property type="component" value="Unassembled WGS sequence"/>
</dbReference>
<keyword evidence="3" id="KW-1185">Reference proteome</keyword>
<feature type="compositionally biased region" description="Polar residues" evidence="1">
    <location>
        <begin position="601"/>
        <end position="611"/>
    </location>
</feature>
<reference evidence="2" key="1">
    <citation type="submission" date="2023-03" db="EMBL/GenBank/DDBJ databases">
        <title>Massive genome expansion in bonnet fungi (Mycena s.s.) driven by repeated elements and novel gene families across ecological guilds.</title>
        <authorList>
            <consortium name="Lawrence Berkeley National Laboratory"/>
            <person name="Harder C.B."/>
            <person name="Miyauchi S."/>
            <person name="Viragh M."/>
            <person name="Kuo A."/>
            <person name="Thoen E."/>
            <person name="Andreopoulos B."/>
            <person name="Lu D."/>
            <person name="Skrede I."/>
            <person name="Drula E."/>
            <person name="Henrissat B."/>
            <person name="Morin E."/>
            <person name="Kohler A."/>
            <person name="Barry K."/>
            <person name="LaButti K."/>
            <person name="Morin E."/>
            <person name="Salamov A."/>
            <person name="Lipzen A."/>
            <person name="Mereny Z."/>
            <person name="Hegedus B."/>
            <person name="Baldrian P."/>
            <person name="Stursova M."/>
            <person name="Weitz H."/>
            <person name="Taylor A."/>
            <person name="Grigoriev I.V."/>
            <person name="Nagy L.G."/>
            <person name="Martin F."/>
            <person name="Kauserud H."/>
        </authorList>
    </citation>
    <scope>NUCLEOTIDE SEQUENCE</scope>
    <source>
        <strain evidence="2">CBHHK002</strain>
    </source>
</reference>
<sequence length="971" mass="109211">MDPIYFQDGLGNLLTPIWSKIDDVEVCSILSTPASIAPQIMKFRDAAPALLTPETTLELIDALDFTTHAVWYKSSEHWKPWIPTGAPRASAFETESPLDLLAICFGRDVVPTEEILYEDYDSDHPITPVERYAGCHLARGLIEEAVYLGGRLHDIILTLVESSDFYRLGPPAYRNGDVPSALDDEEIKLAFSSEHAALQAAAKARRQLLSMLGFLSWFTSLIQLEHTRLSPGDRMYLRQLRLDERPKTGGIFDLTRDVHEINFAHLTNNGVGFHYIWTPVEEENGRLRRFSPAYYEEIARVRASGLEEGITHKDLPSYAAWKDDLEGSNWLGENLRAGKMGSVWTSFKPSMKYELVDRYKYGARELTNWYTIRVYAERFKALIREGQRDTVCTFFRNNPIHVDEPPHARPPMDHLYSLSMFADSELGSAIPERDSWYESTVISHEKAKNLYAPRLDEDRLFNSFNGGRTLGPLQDFRASTNLRRVLPQAEASTSRSRGRDRRLQEDLSHSRPFRSGSRSPGPRVESSWGRKMISAPTAARVRSPRSLSPGNHRTGYPVQRSRSLSPTGSVESESDRMSSDEDAKSIASSMEVYTERKTEGVQRSNPGSISRLSPAHSSGHDTPFHSASASTPAWTVDYQVEETATDALTAWASTVVEFDPKGPAYDPLSWNSDWLESAYLSSDDPRTFPRLKALAAIYRSEMNDIRVVLEYAMRFGMQFNLFVKLEDAGNFRNLQLSPLAVNTLPALYEMGYNDPVMKWGGNGDAAQFGQYIGSLFSLLQKPNAIAFISMGGICKYVAELFAPDLAYRFVHGPSELVSELGKGRTARININGRSTLCITDQVSNADVSILLGHVKGKNPGEERSLWPTQALLDQHCAHAKGYISSGVHGQLEYLRKQIMVDKIYDWKTRTGWKAYLRSGSKGVRAPTSVPSESDFEEGNRILKRSYPEDWQHKVVAGIVLPEIFQPQTFRD</sequence>
<organism evidence="2 3">
    <name type="scientific">Mycena albidolilacea</name>
    <dbReference type="NCBI Taxonomy" id="1033008"/>
    <lineage>
        <taxon>Eukaryota</taxon>
        <taxon>Fungi</taxon>
        <taxon>Dikarya</taxon>
        <taxon>Basidiomycota</taxon>
        <taxon>Agaricomycotina</taxon>
        <taxon>Agaricomycetes</taxon>
        <taxon>Agaricomycetidae</taxon>
        <taxon>Agaricales</taxon>
        <taxon>Marasmiineae</taxon>
        <taxon>Mycenaceae</taxon>
        <taxon>Mycena</taxon>
    </lineage>
</organism>
<dbReference type="AlphaFoldDB" id="A0AAD7F0D7"/>
<comment type="caution">
    <text evidence="2">The sequence shown here is derived from an EMBL/GenBank/DDBJ whole genome shotgun (WGS) entry which is preliminary data.</text>
</comment>
<proteinExistence type="predicted"/>
<name>A0AAD7F0D7_9AGAR</name>
<feature type="region of interest" description="Disordered" evidence="1">
    <location>
        <begin position="484"/>
        <end position="628"/>
    </location>
</feature>
<dbReference type="EMBL" id="JARIHO010000007">
    <property type="protein sequence ID" value="KAJ7358542.1"/>
    <property type="molecule type" value="Genomic_DNA"/>
</dbReference>
<feature type="compositionally biased region" description="Low complexity" evidence="1">
    <location>
        <begin position="513"/>
        <end position="527"/>
    </location>
</feature>
<evidence type="ECO:0000313" key="2">
    <source>
        <dbReference type="EMBL" id="KAJ7358542.1"/>
    </source>
</evidence>